<proteinExistence type="predicted"/>
<evidence type="ECO:0000256" key="1">
    <source>
        <dbReference type="SAM" id="MobiDB-lite"/>
    </source>
</evidence>
<name>A0ABQ2IG77_9MICO</name>
<organism evidence="2 3">
    <name type="scientific">Terrabacter tumescens</name>
    <dbReference type="NCBI Taxonomy" id="60443"/>
    <lineage>
        <taxon>Bacteria</taxon>
        <taxon>Bacillati</taxon>
        <taxon>Actinomycetota</taxon>
        <taxon>Actinomycetes</taxon>
        <taxon>Micrococcales</taxon>
        <taxon>Intrasporangiaceae</taxon>
        <taxon>Terrabacter</taxon>
    </lineage>
</organism>
<keyword evidence="3" id="KW-1185">Reference proteome</keyword>
<reference evidence="3" key="1">
    <citation type="journal article" date="2019" name="Int. J. Syst. Evol. Microbiol.">
        <title>The Global Catalogue of Microorganisms (GCM) 10K type strain sequencing project: providing services to taxonomists for standard genome sequencing and annotation.</title>
        <authorList>
            <consortium name="The Broad Institute Genomics Platform"/>
            <consortium name="The Broad Institute Genome Sequencing Center for Infectious Disease"/>
            <person name="Wu L."/>
            <person name="Ma J."/>
        </authorList>
    </citation>
    <scope>NUCLEOTIDE SEQUENCE [LARGE SCALE GENOMIC DNA]</scope>
    <source>
        <strain evidence="3">JCM 1365</strain>
    </source>
</reference>
<dbReference type="EMBL" id="BMNZ01000014">
    <property type="protein sequence ID" value="GGN10236.1"/>
    <property type="molecule type" value="Genomic_DNA"/>
</dbReference>
<sequence>MVSATRETHPRDEARGTSSDDGDLHDHHPLRFHSGSGRAARQAISALSGRYRTIYGICPSSLTGSSQQGVGMVEVEAATTYSGR</sequence>
<protein>
    <submittedName>
        <fullName evidence="2">Uncharacterized protein</fullName>
    </submittedName>
</protein>
<evidence type="ECO:0000313" key="3">
    <source>
        <dbReference type="Proteomes" id="UP000623461"/>
    </source>
</evidence>
<feature type="region of interest" description="Disordered" evidence="1">
    <location>
        <begin position="1"/>
        <end position="38"/>
    </location>
</feature>
<comment type="caution">
    <text evidence="2">The sequence shown here is derived from an EMBL/GenBank/DDBJ whole genome shotgun (WGS) entry which is preliminary data.</text>
</comment>
<gene>
    <name evidence="2" type="ORF">GCM10009721_42820</name>
</gene>
<accession>A0ABQ2IG77</accession>
<feature type="compositionally biased region" description="Basic and acidic residues" evidence="1">
    <location>
        <begin position="1"/>
        <end position="15"/>
    </location>
</feature>
<evidence type="ECO:0000313" key="2">
    <source>
        <dbReference type="EMBL" id="GGN10236.1"/>
    </source>
</evidence>
<dbReference type="Proteomes" id="UP000623461">
    <property type="component" value="Unassembled WGS sequence"/>
</dbReference>